<reference evidence="1" key="1">
    <citation type="submission" date="2014-11" db="EMBL/GenBank/DDBJ databases">
        <authorList>
            <person name="Amaro Gonzalez C."/>
        </authorList>
    </citation>
    <scope>NUCLEOTIDE SEQUENCE</scope>
</reference>
<dbReference type="AlphaFoldDB" id="A0A0E9R675"/>
<sequence>MTHKDLVLLGSPCTGVKYENRLFVVLTP</sequence>
<proteinExistence type="predicted"/>
<evidence type="ECO:0000313" key="1">
    <source>
        <dbReference type="EMBL" id="JAH24247.1"/>
    </source>
</evidence>
<reference evidence="1" key="2">
    <citation type="journal article" date="2015" name="Fish Shellfish Immunol.">
        <title>Early steps in the European eel (Anguilla anguilla)-Vibrio vulnificus interaction in the gills: Role of the RtxA13 toxin.</title>
        <authorList>
            <person name="Callol A."/>
            <person name="Pajuelo D."/>
            <person name="Ebbesson L."/>
            <person name="Teles M."/>
            <person name="MacKenzie S."/>
            <person name="Amaro C."/>
        </authorList>
    </citation>
    <scope>NUCLEOTIDE SEQUENCE</scope>
</reference>
<name>A0A0E9R675_ANGAN</name>
<accession>A0A0E9R675</accession>
<dbReference type="EMBL" id="GBXM01084330">
    <property type="protein sequence ID" value="JAH24247.1"/>
    <property type="molecule type" value="Transcribed_RNA"/>
</dbReference>
<protein>
    <submittedName>
        <fullName evidence="1">Uncharacterized protein</fullName>
    </submittedName>
</protein>
<organism evidence="1">
    <name type="scientific">Anguilla anguilla</name>
    <name type="common">European freshwater eel</name>
    <name type="synonym">Muraena anguilla</name>
    <dbReference type="NCBI Taxonomy" id="7936"/>
    <lineage>
        <taxon>Eukaryota</taxon>
        <taxon>Metazoa</taxon>
        <taxon>Chordata</taxon>
        <taxon>Craniata</taxon>
        <taxon>Vertebrata</taxon>
        <taxon>Euteleostomi</taxon>
        <taxon>Actinopterygii</taxon>
        <taxon>Neopterygii</taxon>
        <taxon>Teleostei</taxon>
        <taxon>Anguilliformes</taxon>
        <taxon>Anguillidae</taxon>
        <taxon>Anguilla</taxon>
    </lineage>
</organism>